<sequence length="625" mass="68655">MITTLEPAQQSNGKDRPPTPTPTTPTKISTLTMASTSSEKFKMVEGKEAALQVEHLEEMTQEARDAHTFEQNLTMAQSVRLYKKGVGWSLLLSMAIIMEGYDSTLLPSFFAFPPFVEQYGTRLPDGSVTISASWQTGLSVACQVGSIVGLFLNGVLVDRYGYKNTMLASLIFMVLVIFIPFFATNLEVLLIGFLAQGIPWGIFSTLACSYASEVCCTKLRPILATWINACWVLGQLVASGILRGFLGRSDQWIFFSKAYRIPYALQWLWPVGILAACAFAPESPWFLVRQGREDDAVAVVRRLTSPDQGSNFSPEANVAWMSYTNKMEESVSAGTSYLDCFRGIDRRRTEIACAVWSIQNMCGSAFMGYSTYFLQRAGFSPKDSFNLSLGQYAIGLVGTVLSWCLMDMAGRRTIYTYGLAILCSVLLVIGFMGIATSPAAVRAVGAMLLLYTLIYDVSVGPVCYSLVAEMSSTRLRVKTVVLARNFYNLFGIVNFIIMPRFISPDALNWGAKSGLFWSALCFLCFVYCFFRLPEPKNRSFGELDLLFAQRVSARKFSSTQVDPTATHHSTRTLLEGTHVCKGMASQAKGGTVMAELAHGPMVGADKPLTKLSAPSTTSNSTSVMV</sequence>
<gene>
    <name evidence="13" type="ORF">BQ2448_1077</name>
</gene>
<dbReference type="PANTHER" id="PTHR48022">
    <property type="entry name" value="PLASTIDIC GLUCOSE TRANSPORTER 4"/>
    <property type="match status" value="1"/>
</dbReference>
<evidence type="ECO:0000256" key="3">
    <source>
        <dbReference type="ARBA" id="ARBA00022448"/>
    </source>
</evidence>
<feature type="transmembrane region" description="Helical" evidence="11">
    <location>
        <begin position="485"/>
        <end position="502"/>
    </location>
</feature>
<comment type="similarity">
    <text evidence="2 9">Belongs to the major facilitator superfamily. Sugar transporter (TC 2.A.1.1) family.</text>
</comment>
<feature type="transmembrane region" description="Helical" evidence="11">
    <location>
        <begin position="413"/>
        <end position="434"/>
    </location>
</feature>
<evidence type="ECO:0000256" key="1">
    <source>
        <dbReference type="ARBA" id="ARBA00004141"/>
    </source>
</evidence>
<dbReference type="InterPro" id="IPR036259">
    <property type="entry name" value="MFS_trans_sf"/>
</dbReference>
<evidence type="ECO:0000256" key="7">
    <source>
        <dbReference type="ARBA" id="ARBA00023136"/>
    </source>
</evidence>
<accession>A0A238FCE8</accession>
<feature type="transmembrane region" description="Helical" evidence="11">
    <location>
        <begin position="189"/>
        <end position="211"/>
    </location>
</feature>
<comment type="subcellular location">
    <subcellularLocation>
        <location evidence="1">Membrane</location>
        <topology evidence="1">Multi-pass membrane protein</topology>
    </subcellularLocation>
</comment>
<evidence type="ECO:0000313" key="14">
    <source>
        <dbReference type="Proteomes" id="UP000198372"/>
    </source>
</evidence>
<dbReference type="InterPro" id="IPR005828">
    <property type="entry name" value="MFS_sugar_transport-like"/>
</dbReference>
<feature type="transmembrane region" description="Helical" evidence="11">
    <location>
        <begin position="351"/>
        <end position="369"/>
    </location>
</feature>
<dbReference type="InterPro" id="IPR003663">
    <property type="entry name" value="Sugar/inositol_transpt"/>
</dbReference>
<organism evidence="13 14">
    <name type="scientific">Microbotryum intermedium</name>
    <dbReference type="NCBI Taxonomy" id="269621"/>
    <lineage>
        <taxon>Eukaryota</taxon>
        <taxon>Fungi</taxon>
        <taxon>Dikarya</taxon>
        <taxon>Basidiomycota</taxon>
        <taxon>Pucciniomycotina</taxon>
        <taxon>Microbotryomycetes</taxon>
        <taxon>Microbotryales</taxon>
        <taxon>Microbotryaceae</taxon>
        <taxon>Microbotryum</taxon>
    </lineage>
</organism>
<keyword evidence="6 11" id="KW-1133">Transmembrane helix</keyword>
<name>A0A238FCE8_9BASI</name>
<feature type="transmembrane region" description="Helical" evidence="11">
    <location>
        <begin position="132"/>
        <end position="152"/>
    </location>
</feature>
<feature type="transmembrane region" description="Helical" evidence="11">
    <location>
        <begin position="164"/>
        <end position="183"/>
    </location>
</feature>
<keyword evidence="5 11" id="KW-0812">Transmembrane</keyword>
<evidence type="ECO:0000256" key="8">
    <source>
        <dbReference type="ARBA" id="ARBA00049119"/>
    </source>
</evidence>
<feature type="transmembrane region" description="Helical" evidence="11">
    <location>
        <begin position="223"/>
        <end position="246"/>
    </location>
</feature>
<feature type="transmembrane region" description="Helical" evidence="11">
    <location>
        <begin position="389"/>
        <end position="406"/>
    </location>
</feature>
<feature type="compositionally biased region" description="Polar residues" evidence="10">
    <location>
        <begin position="1"/>
        <end position="12"/>
    </location>
</feature>
<evidence type="ECO:0000256" key="9">
    <source>
        <dbReference type="RuleBase" id="RU003346"/>
    </source>
</evidence>
<dbReference type="InterPro" id="IPR050360">
    <property type="entry name" value="MFS_Sugar_Transporters"/>
</dbReference>
<protein>
    <submittedName>
        <fullName evidence="13">BQ2448_1077 protein</fullName>
    </submittedName>
</protein>
<evidence type="ECO:0000256" key="4">
    <source>
        <dbReference type="ARBA" id="ARBA00022597"/>
    </source>
</evidence>
<dbReference type="EMBL" id="FMSP01000005">
    <property type="protein sequence ID" value="SCV69683.1"/>
    <property type="molecule type" value="Genomic_DNA"/>
</dbReference>
<feature type="transmembrane region" description="Helical" evidence="11">
    <location>
        <begin position="440"/>
        <end position="464"/>
    </location>
</feature>
<evidence type="ECO:0000256" key="10">
    <source>
        <dbReference type="SAM" id="MobiDB-lite"/>
    </source>
</evidence>
<dbReference type="Gene3D" id="1.20.1250.20">
    <property type="entry name" value="MFS general substrate transporter like domains"/>
    <property type="match status" value="1"/>
</dbReference>
<dbReference type="Pfam" id="PF00083">
    <property type="entry name" value="Sugar_tr"/>
    <property type="match status" value="1"/>
</dbReference>
<dbReference type="GO" id="GO:0016020">
    <property type="term" value="C:membrane"/>
    <property type="evidence" value="ECO:0007669"/>
    <property type="project" value="UniProtKB-SubCell"/>
</dbReference>
<comment type="catalytic activity">
    <reaction evidence="8">
        <text>myo-inositol(out) + H(+)(out) = myo-inositol(in) + H(+)(in)</text>
        <dbReference type="Rhea" id="RHEA:60364"/>
        <dbReference type="ChEBI" id="CHEBI:15378"/>
        <dbReference type="ChEBI" id="CHEBI:17268"/>
    </reaction>
</comment>
<evidence type="ECO:0000256" key="11">
    <source>
        <dbReference type="SAM" id="Phobius"/>
    </source>
</evidence>
<dbReference type="NCBIfam" id="TIGR00879">
    <property type="entry name" value="SP"/>
    <property type="match status" value="1"/>
</dbReference>
<evidence type="ECO:0000256" key="5">
    <source>
        <dbReference type="ARBA" id="ARBA00022692"/>
    </source>
</evidence>
<evidence type="ECO:0000313" key="13">
    <source>
        <dbReference type="EMBL" id="SCV69683.1"/>
    </source>
</evidence>
<proteinExistence type="inferred from homology"/>
<dbReference type="InterPro" id="IPR020846">
    <property type="entry name" value="MFS_dom"/>
</dbReference>
<dbReference type="Proteomes" id="UP000198372">
    <property type="component" value="Unassembled WGS sequence"/>
</dbReference>
<dbReference type="OrthoDB" id="6612291at2759"/>
<dbReference type="AlphaFoldDB" id="A0A238FCE8"/>
<reference evidence="14" key="1">
    <citation type="submission" date="2016-09" db="EMBL/GenBank/DDBJ databases">
        <authorList>
            <person name="Jeantristanb JTB J.-T."/>
            <person name="Ricardo R."/>
        </authorList>
    </citation>
    <scope>NUCLEOTIDE SEQUENCE [LARGE SCALE GENOMIC DNA]</scope>
</reference>
<keyword evidence="3 9" id="KW-0813">Transport</keyword>
<feature type="transmembrane region" description="Helical" evidence="11">
    <location>
        <begin position="514"/>
        <end position="530"/>
    </location>
</feature>
<dbReference type="PROSITE" id="PS50850">
    <property type="entry name" value="MFS"/>
    <property type="match status" value="1"/>
</dbReference>
<evidence type="ECO:0000256" key="2">
    <source>
        <dbReference type="ARBA" id="ARBA00010992"/>
    </source>
</evidence>
<keyword evidence="4" id="KW-0762">Sugar transport</keyword>
<feature type="transmembrane region" description="Helical" evidence="11">
    <location>
        <begin position="90"/>
        <end position="112"/>
    </location>
</feature>
<dbReference type="SUPFAM" id="SSF103473">
    <property type="entry name" value="MFS general substrate transporter"/>
    <property type="match status" value="1"/>
</dbReference>
<dbReference type="GO" id="GO:0005351">
    <property type="term" value="F:carbohydrate:proton symporter activity"/>
    <property type="evidence" value="ECO:0007669"/>
    <property type="project" value="TreeGrafter"/>
</dbReference>
<feature type="transmembrane region" description="Helical" evidence="11">
    <location>
        <begin position="266"/>
        <end position="288"/>
    </location>
</feature>
<keyword evidence="7 11" id="KW-0472">Membrane</keyword>
<evidence type="ECO:0000256" key="6">
    <source>
        <dbReference type="ARBA" id="ARBA00022989"/>
    </source>
</evidence>
<feature type="region of interest" description="Disordered" evidence="10">
    <location>
        <begin position="1"/>
        <end position="28"/>
    </location>
</feature>
<keyword evidence="14" id="KW-1185">Reference proteome</keyword>
<dbReference type="PANTHER" id="PTHR48022:SF5">
    <property type="entry name" value="ALPHA-GLUCOSIDES PERMEASE MPH2-RELATED"/>
    <property type="match status" value="1"/>
</dbReference>
<dbReference type="STRING" id="269621.A0A238FCE8"/>
<dbReference type="FunFam" id="1.20.1250.20:FF:000254">
    <property type="entry name" value="MAL31p Maltose permease"/>
    <property type="match status" value="1"/>
</dbReference>
<evidence type="ECO:0000259" key="12">
    <source>
        <dbReference type="PROSITE" id="PS50850"/>
    </source>
</evidence>
<feature type="domain" description="Major facilitator superfamily (MFS) profile" evidence="12">
    <location>
        <begin position="88"/>
        <end position="536"/>
    </location>
</feature>